<proteinExistence type="inferred from homology"/>
<dbReference type="PANTHER" id="PTHR11063:SF8">
    <property type="entry name" value="DELTA-1-PYRROLINE-5-CARBOXYLATE SYNTHASE"/>
    <property type="match status" value="1"/>
</dbReference>
<feature type="domain" description="Aldehyde dehydrogenase" evidence="8">
    <location>
        <begin position="10"/>
        <end position="288"/>
    </location>
</feature>
<dbReference type="Pfam" id="PF00171">
    <property type="entry name" value="Aldedh"/>
    <property type="match status" value="1"/>
</dbReference>
<dbReference type="PANTHER" id="PTHR11063">
    <property type="entry name" value="GLUTAMATE SEMIALDEHYDE DEHYDROGENASE"/>
    <property type="match status" value="1"/>
</dbReference>
<evidence type="ECO:0000256" key="1">
    <source>
        <dbReference type="ARBA" id="ARBA00004985"/>
    </source>
</evidence>
<protein>
    <recommendedName>
        <fullName evidence="7">Gamma-glutamyl phosphate reductase</fullName>
        <shortName evidence="7">GPR</shortName>
        <ecNumber evidence="7">1.2.1.41</ecNumber>
    </recommendedName>
    <alternativeName>
        <fullName evidence="7">Glutamate-5-semialdehyde dehydrogenase</fullName>
    </alternativeName>
    <alternativeName>
        <fullName evidence="7">Glutamyl-gamma-semialdehyde dehydrogenase</fullName>
        <shortName evidence="7">GSA dehydrogenase</shortName>
    </alternativeName>
</protein>
<comment type="caution">
    <text evidence="9">The sequence shown here is derived from an EMBL/GenBank/DDBJ whole genome shotgun (WGS) entry which is preliminary data.</text>
</comment>
<comment type="function">
    <text evidence="7">Catalyzes the NADPH-dependent reduction of L-glutamate 5-phosphate into L-glutamate 5-semialdehyde and phosphate. The product spontaneously undergoes cyclization to form 1-pyrroline-5-carboxylate.</text>
</comment>
<accession>A0A2M7DQL6</accession>
<name>A0A2M7DQL6_9BACT</name>
<dbReference type="Gene3D" id="3.40.309.10">
    <property type="entry name" value="Aldehyde Dehydrogenase, Chain A, domain 2"/>
    <property type="match status" value="1"/>
</dbReference>
<evidence type="ECO:0000313" key="9">
    <source>
        <dbReference type="EMBL" id="PIV52018.1"/>
    </source>
</evidence>
<organism evidence="9 10">
    <name type="scientific">Candidatus Falkowbacteria bacterium CG02_land_8_20_14_3_00_36_14</name>
    <dbReference type="NCBI Taxonomy" id="1974560"/>
    <lineage>
        <taxon>Bacteria</taxon>
        <taxon>Candidatus Falkowiibacteriota</taxon>
    </lineage>
</organism>
<keyword evidence="2 7" id="KW-0028">Amino-acid biosynthesis</keyword>
<comment type="pathway">
    <text evidence="1 7">Amino-acid biosynthesis; L-proline biosynthesis; L-glutamate 5-semialdehyde from L-glutamate: step 2/2.</text>
</comment>
<keyword evidence="5 7" id="KW-0560">Oxidoreductase</keyword>
<evidence type="ECO:0000256" key="2">
    <source>
        <dbReference type="ARBA" id="ARBA00022605"/>
    </source>
</evidence>
<dbReference type="InterPro" id="IPR016162">
    <property type="entry name" value="Ald_DH_N"/>
</dbReference>
<evidence type="ECO:0000256" key="6">
    <source>
        <dbReference type="ARBA" id="ARBA00049024"/>
    </source>
</evidence>
<evidence type="ECO:0000313" key="10">
    <source>
        <dbReference type="Proteomes" id="UP000228896"/>
    </source>
</evidence>
<dbReference type="NCBIfam" id="NF001221">
    <property type="entry name" value="PRK00197.1"/>
    <property type="match status" value="1"/>
</dbReference>
<evidence type="ECO:0000256" key="7">
    <source>
        <dbReference type="HAMAP-Rule" id="MF_00412"/>
    </source>
</evidence>
<evidence type="ECO:0000256" key="5">
    <source>
        <dbReference type="ARBA" id="ARBA00023002"/>
    </source>
</evidence>
<dbReference type="EMBL" id="PETS01000017">
    <property type="protein sequence ID" value="PIV52018.1"/>
    <property type="molecule type" value="Genomic_DNA"/>
</dbReference>
<evidence type="ECO:0000259" key="8">
    <source>
        <dbReference type="Pfam" id="PF00171"/>
    </source>
</evidence>
<comment type="subcellular location">
    <subcellularLocation>
        <location evidence="7">Cytoplasm</location>
    </subcellularLocation>
</comment>
<dbReference type="NCBIfam" id="TIGR00407">
    <property type="entry name" value="proA"/>
    <property type="match status" value="1"/>
</dbReference>
<dbReference type="SUPFAM" id="SSF53720">
    <property type="entry name" value="ALDH-like"/>
    <property type="match status" value="1"/>
</dbReference>
<dbReference type="InterPro" id="IPR016163">
    <property type="entry name" value="Ald_DH_C"/>
</dbReference>
<dbReference type="InterPro" id="IPR015590">
    <property type="entry name" value="Aldehyde_DH_dom"/>
</dbReference>
<dbReference type="GO" id="GO:0055129">
    <property type="term" value="P:L-proline biosynthetic process"/>
    <property type="evidence" value="ECO:0007669"/>
    <property type="project" value="UniProtKB-UniRule"/>
</dbReference>
<comment type="catalytic activity">
    <reaction evidence="6 7">
        <text>L-glutamate 5-semialdehyde + phosphate + NADP(+) = L-glutamyl 5-phosphate + NADPH + H(+)</text>
        <dbReference type="Rhea" id="RHEA:19541"/>
        <dbReference type="ChEBI" id="CHEBI:15378"/>
        <dbReference type="ChEBI" id="CHEBI:43474"/>
        <dbReference type="ChEBI" id="CHEBI:57783"/>
        <dbReference type="ChEBI" id="CHEBI:58066"/>
        <dbReference type="ChEBI" id="CHEBI:58274"/>
        <dbReference type="ChEBI" id="CHEBI:58349"/>
        <dbReference type="EC" id="1.2.1.41"/>
    </reaction>
</comment>
<dbReference type="PIRSF" id="PIRSF000151">
    <property type="entry name" value="GPR"/>
    <property type="match status" value="1"/>
</dbReference>
<dbReference type="InterPro" id="IPR016161">
    <property type="entry name" value="Ald_DH/histidinol_DH"/>
</dbReference>
<dbReference type="Proteomes" id="UP000228896">
    <property type="component" value="Unassembled WGS sequence"/>
</dbReference>
<dbReference type="GO" id="GO:0004350">
    <property type="term" value="F:glutamate-5-semialdehyde dehydrogenase activity"/>
    <property type="evidence" value="ECO:0007669"/>
    <property type="project" value="UniProtKB-UniRule"/>
</dbReference>
<dbReference type="AlphaFoldDB" id="A0A2M7DQL6"/>
<dbReference type="GO" id="GO:0050661">
    <property type="term" value="F:NADP binding"/>
    <property type="evidence" value="ECO:0007669"/>
    <property type="project" value="InterPro"/>
</dbReference>
<comment type="similarity">
    <text evidence="7">Belongs to the gamma-glutamyl phosphate reductase family.</text>
</comment>
<evidence type="ECO:0000256" key="3">
    <source>
        <dbReference type="ARBA" id="ARBA00022650"/>
    </source>
</evidence>
<dbReference type="HAMAP" id="MF_00412">
    <property type="entry name" value="ProA"/>
    <property type="match status" value="1"/>
</dbReference>
<gene>
    <name evidence="7" type="primary">proA</name>
    <name evidence="9" type="ORF">COS18_00905</name>
</gene>
<dbReference type="InterPro" id="IPR000965">
    <property type="entry name" value="GPR_dom"/>
</dbReference>
<dbReference type="Gene3D" id="3.40.605.10">
    <property type="entry name" value="Aldehyde Dehydrogenase, Chain A, domain 1"/>
    <property type="match status" value="1"/>
</dbReference>
<dbReference type="InterPro" id="IPR012134">
    <property type="entry name" value="Glu-5-SA_DH"/>
</dbReference>
<keyword evidence="7" id="KW-0963">Cytoplasm</keyword>
<dbReference type="GO" id="GO:0005737">
    <property type="term" value="C:cytoplasm"/>
    <property type="evidence" value="ECO:0007669"/>
    <property type="project" value="UniProtKB-SubCell"/>
</dbReference>
<dbReference type="CDD" id="cd07079">
    <property type="entry name" value="ALDH_F18-19_ProA-GPR"/>
    <property type="match status" value="1"/>
</dbReference>
<sequence length="426" mass="47549">MSYHPMRLNRIDKKIIAAKQASENILNLSDNTRKKVLLDISFALLRQARGIIAANKKDIAAAKKIGRNESFIERLALNQEKIASLADSIRKIALKKDILFKKIEARTMPSGITIQKVRVPLGLIAIIFESRPNVTADAFALAFKSGNAVILKGGKEIKYTNNKLIDLIKKILSTNKISPEIIQDVGGINRNLTKNLISNELIDCLIPRGGKKLIDFVKNNAKISVIITGASVVHAYVDEDADLSMAKKIILNAKTRRVSICNALDVILLHKKIYKKLLNLSIMELSDKKVEIRADEISHALLKKIRYSKLKLAKPQDFNTEFLDYILAIKVVRNFSEALAHIKKHSLGHSEIIITKSKYKAKIFFKQIDAACLYLNTSSQFSDGGEFGLGGEIGISTQKLHARGPFAFQELMTYKYIISSKGALRK</sequence>
<evidence type="ECO:0000256" key="4">
    <source>
        <dbReference type="ARBA" id="ARBA00022857"/>
    </source>
</evidence>
<keyword evidence="3 7" id="KW-0641">Proline biosynthesis</keyword>
<reference evidence="10" key="1">
    <citation type="submission" date="2017-09" db="EMBL/GenBank/DDBJ databases">
        <title>Depth-based differentiation of microbial function through sediment-hosted aquifers and enrichment of novel symbionts in the deep terrestrial subsurface.</title>
        <authorList>
            <person name="Probst A.J."/>
            <person name="Ladd B."/>
            <person name="Jarett J.K."/>
            <person name="Geller-Mcgrath D.E."/>
            <person name="Sieber C.M.K."/>
            <person name="Emerson J.B."/>
            <person name="Anantharaman K."/>
            <person name="Thomas B.C."/>
            <person name="Malmstrom R."/>
            <person name="Stieglmeier M."/>
            <person name="Klingl A."/>
            <person name="Woyke T."/>
            <person name="Ryan C.M."/>
            <person name="Banfield J.F."/>
        </authorList>
    </citation>
    <scope>NUCLEOTIDE SEQUENCE [LARGE SCALE GENOMIC DNA]</scope>
</reference>
<dbReference type="UniPathway" id="UPA00098">
    <property type="reaction ID" value="UER00360"/>
</dbReference>
<dbReference type="EC" id="1.2.1.41" evidence="7"/>
<keyword evidence="4 7" id="KW-0521">NADP</keyword>